<dbReference type="STRING" id="94208.A0A2S4KSU0"/>
<evidence type="ECO:0000256" key="4">
    <source>
        <dbReference type="ARBA" id="ARBA00022679"/>
    </source>
</evidence>
<dbReference type="InterPro" id="IPR008271">
    <property type="entry name" value="Ser/Thr_kinase_AS"/>
</dbReference>
<dbReference type="Proteomes" id="UP000237481">
    <property type="component" value="Unassembled WGS sequence"/>
</dbReference>
<dbReference type="GO" id="GO:0004674">
    <property type="term" value="F:protein serine/threonine kinase activity"/>
    <property type="evidence" value="ECO:0007669"/>
    <property type="project" value="UniProtKB-KW"/>
</dbReference>
<feature type="region of interest" description="Disordered" evidence="11">
    <location>
        <begin position="510"/>
        <end position="529"/>
    </location>
</feature>
<dbReference type="SMART" id="SM00133">
    <property type="entry name" value="S_TK_X"/>
    <property type="match status" value="1"/>
</dbReference>
<reference evidence="14 15" key="1">
    <citation type="submission" date="2018-01" db="EMBL/GenBank/DDBJ databases">
        <title>Harnessing the power of phylogenomics to disentangle the directionality and signatures of interkingdom host jumping in the parasitic fungal genus Tolypocladium.</title>
        <authorList>
            <person name="Quandt C.A."/>
            <person name="Patterson W."/>
            <person name="Spatafora J.W."/>
        </authorList>
    </citation>
    <scope>NUCLEOTIDE SEQUENCE [LARGE SCALE GENOMIC DNA]</scope>
    <source>
        <strain evidence="14 15">NRBC 100945</strain>
    </source>
</reference>
<dbReference type="PANTHER" id="PTHR24351">
    <property type="entry name" value="RIBOSOMAL PROTEIN S6 KINASE"/>
    <property type="match status" value="1"/>
</dbReference>
<feature type="region of interest" description="Disordered" evidence="11">
    <location>
        <begin position="25"/>
        <end position="57"/>
    </location>
</feature>
<dbReference type="InterPro" id="IPR011009">
    <property type="entry name" value="Kinase-like_dom_sf"/>
</dbReference>
<evidence type="ECO:0000256" key="5">
    <source>
        <dbReference type="ARBA" id="ARBA00022741"/>
    </source>
</evidence>
<keyword evidence="15" id="KW-1185">Reference proteome</keyword>
<dbReference type="PROSITE" id="PS00108">
    <property type="entry name" value="PROTEIN_KINASE_ST"/>
    <property type="match status" value="1"/>
</dbReference>
<dbReference type="Gene3D" id="1.10.510.10">
    <property type="entry name" value="Transferase(Phosphotransferase) domain 1"/>
    <property type="match status" value="1"/>
</dbReference>
<evidence type="ECO:0000256" key="9">
    <source>
        <dbReference type="ARBA" id="ARBA00048679"/>
    </source>
</evidence>
<dbReference type="InterPro" id="IPR017441">
    <property type="entry name" value="Protein_kinase_ATP_BS"/>
</dbReference>
<dbReference type="GO" id="GO:0005524">
    <property type="term" value="F:ATP binding"/>
    <property type="evidence" value="ECO:0007669"/>
    <property type="project" value="UniProtKB-UniRule"/>
</dbReference>
<feature type="domain" description="Protein kinase" evidence="12">
    <location>
        <begin position="158"/>
        <end position="419"/>
    </location>
</feature>
<dbReference type="InterPro" id="IPR000961">
    <property type="entry name" value="AGC-kinase_C"/>
</dbReference>
<evidence type="ECO:0000259" key="12">
    <source>
        <dbReference type="PROSITE" id="PS50011"/>
    </source>
</evidence>
<organism evidence="14 15">
    <name type="scientific">Tolypocladium paradoxum</name>
    <dbReference type="NCBI Taxonomy" id="94208"/>
    <lineage>
        <taxon>Eukaryota</taxon>
        <taxon>Fungi</taxon>
        <taxon>Dikarya</taxon>
        <taxon>Ascomycota</taxon>
        <taxon>Pezizomycotina</taxon>
        <taxon>Sordariomycetes</taxon>
        <taxon>Hypocreomycetidae</taxon>
        <taxon>Hypocreales</taxon>
        <taxon>Ophiocordycipitaceae</taxon>
        <taxon>Tolypocladium</taxon>
    </lineage>
</organism>
<comment type="catalytic activity">
    <reaction evidence="8">
        <text>L-threonyl-[protein] + ATP = O-phospho-L-threonyl-[protein] + ADP + H(+)</text>
        <dbReference type="Rhea" id="RHEA:46608"/>
        <dbReference type="Rhea" id="RHEA-COMP:11060"/>
        <dbReference type="Rhea" id="RHEA-COMP:11605"/>
        <dbReference type="ChEBI" id="CHEBI:15378"/>
        <dbReference type="ChEBI" id="CHEBI:30013"/>
        <dbReference type="ChEBI" id="CHEBI:30616"/>
        <dbReference type="ChEBI" id="CHEBI:61977"/>
        <dbReference type="ChEBI" id="CHEBI:456216"/>
        <dbReference type="EC" id="2.7.11.1"/>
    </reaction>
</comment>
<proteinExistence type="predicted"/>
<sequence>MRRRPPLAASRYSDRGVTLAVQWPSPCEAGRAATPVSPTTTPSETEQLAPPPRTQNGTLKRFCMKAEACMRLAGTWANDVVDSDMLVDISVYDHTATGEEFLGQVDFQATRDHDGPVRGWFTLKGHADTVAENAPTGEIYVEAFYQRTERKHFGPSDFEILKLIGKGTFGQVYQVRKRDTQRIYAMKVLQKKVIVQKKEVAHTVGERNILVRTAMSDSPFIVGLKFSFQTPSELYLVTDYMSGGELFWHLQKEGRFDERRAKFYIAELILAIQHLHNSDIVYRDLKPENILLDANGHIALCDFGLSKANLTKNDTTNTFCGTTEYLAPEVLLDESGYTKMVDFWSLGVLVFEMCCGWSPFYAEDTQQMYKNIAFGKVRFPRDTLSQEGRNFVKGLLNRNPKHRLGATEDAEELKRHPFFTDIDWDILAKKLITPPFKPKLKSETDVSYFDPEFTTALEQNGSLNERAAALARGYAASTPLSPSVQASFQGFTFVDESALDDHMRDRFRTDDEDMDDAQHPNHDDDDWDNLDDIDLRKANRMSGIVKTSHADEQMVGGSHFDV</sequence>
<evidence type="ECO:0000256" key="3">
    <source>
        <dbReference type="ARBA" id="ARBA00022553"/>
    </source>
</evidence>
<evidence type="ECO:0000313" key="15">
    <source>
        <dbReference type="Proteomes" id="UP000237481"/>
    </source>
</evidence>
<evidence type="ECO:0000256" key="11">
    <source>
        <dbReference type="SAM" id="MobiDB-lite"/>
    </source>
</evidence>
<dbReference type="Gene3D" id="3.30.200.20">
    <property type="entry name" value="Phosphorylase Kinase, domain 1"/>
    <property type="match status" value="1"/>
</dbReference>
<dbReference type="SUPFAM" id="SSF56112">
    <property type="entry name" value="Protein kinase-like (PK-like)"/>
    <property type="match status" value="1"/>
</dbReference>
<dbReference type="FunFam" id="3.30.200.20:FF:000116">
    <property type="entry name" value="Non-specific serine/threonine protein kinase"/>
    <property type="match status" value="1"/>
</dbReference>
<dbReference type="OrthoDB" id="63267at2759"/>
<dbReference type="InterPro" id="IPR017892">
    <property type="entry name" value="Pkinase_C"/>
</dbReference>
<evidence type="ECO:0000313" key="14">
    <source>
        <dbReference type="EMBL" id="POR33255.1"/>
    </source>
</evidence>
<evidence type="ECO:0000256" key="7">
    <source>
        <dbReference type="ARBA" id="ARBA00022840"/>
    </source>
</evidence>
<keyword evidence="5 10" id="KW-0547">Nucleotide-binding</keyword>
<gene>
    <name evidence="14" type="ORF">TPAR_06576</name>
</gene>
<dbReference type="EMBL" id="PKSG01000716">
    <property type="protein sequence ID" value="POR33255.1"/>
    <property type="molecule type" value="Genomic_DNA"/>
</dbReference>
<keyword evidence="6 14" id="KW-0418">Kinase</keyword>
<evidence type="ECO:0000256" key="6">
    <source>
        <dbReference type="ARBA" id="ARBA00022777"/>
    </source>
</evidence>
<dbReference type="AlphaFoldDB" id="A0A2S4KSU0"/>
<evidence type="ECO:0000259" key="13">
    <source>
        <dbReference type="PROSITE" id="PS51285"/>
    </source>
</evidence>
<dbReference type="PROSITE" id="PS51285">
    <property type="entry name" value="AGC_KINASE_CTER"/>
    <property type="match status" value="1"/>
</dbReference>
<dbReference type="Pfam" id="PF00069">
    <property type="entry name" value="Pkinase"/>
    <property type="match status" value="1"/>
</dbReference>
<comment type="catalytic activity">
    <reaction evidence="9">
        <text>L-seryl-[protein] + ATP = O-phospho-L-seryl-[protein] + ADP + H(+)</text>
        <dbReference type="Rhea" id="RHEA:17989"/>
        <dbReference type="Rhea" id="RHEA-COMP:9863"/>
        <dbReference type="Rhea" id="RHEA-COMP:11604"/>
        <dbReference type="ChEBI" id="CHEBI:15378"/>
        <dbReference type="ChEBI" id="CHEBI:29999"/>
        <dbReference type="ChEBI" id="CHEBI:30616"/>
        <dbReference type="ChEBI" id="CHEBI:83421"/>
        <dbReference type="ChEBI" id="CHEBI:456216"/>
        <dbReference type="EC" id="2.7.11.1"/>
    </reaction>
</comment>
<dbReference type="SMART" id="SM00220">
    <property type="entry name" value="S_TKc"/>
    <property type="match status" value="1"/>
</dbReference>
<accession>A0A2S4KSU0</accession>
<evidence type="ECO:0000256" key="2">
    <source>
        <dbReference type="ARBA" id="ARBA00022527"/>
    </source>
</evidence>
<dbReference type="GO" id="GO:0106310">
    <property type="term" value="F:protein serine kinase activity"/>
    <property type="evidence" value="ECO:0007669"/>
    <property type="project" value="RHEA"/>
</dbReference>
<evidence type="ECO:0000256" key="8">
    <source>
        <dbReference type="ARBA" id="ARBA00047899"/>
    </source>
</evidence>
<dbReference type="Pfam" id="PF00433">
    <property type="entry name" value="Pkinase_C"/>
    <property type="match status" value="1"/>
</dbReference>
<keyword evidence="3" id="KW-0597">Phosphoprotein</keyword>
<dbReference type="PROSITE" id="PS00107">
    <property type="entry name" value="PROTEIN_KINASE_ATP"/>
    <property type="match status" value="1"/>
</dbReference>
<dbReference type="EC" id="2.7.11.1" evidence="1"/>
<feature type="binding site" evidence="10">
    <location>
        <position position="187"/>
    </location>
    <ligand>
        <name>ATP</name>
        <dbReference type="ChEBI" id="CHEBI:30616"/>
    </ligand>
</feature>
<evidence type="ECO:0000256" key="1">
    <source>
        <dbReference type="ARBA" id="ARBA00012513"/>
    </source>
</evidence>
<dbReference type="PROSITE" id="PS50011">
    <property type="entry name" value="PROTEIN_KINASE_DOM"/>
    <property type="match status" value="1"/>
</dbReference>
<dbReference type="FunFam" id="1.10.510.10:FF:000008">
    <property type="entry name" value="Non-specific serine/threonine protein kinase"/>
    <property type="match status" value="1"/>
</dbReference>
<keyword evidence="4" id="KW-0808">Transferase</keyword>
<name>A0A2S4KSU0_9HYPO</name>
<comment type="caution">
    <text evidence="14">The sequence shown here is derived from an EMBL/GenBank/DDBJ whole genome shotgun (WGS) entry which is preliminary data.</text>
</comment>
<feature type="domain" description="AGC-kinase C-terminal" evidence="13">
    <location>
        <begin position="420"/>
        <end position="503"/>
    </location>
</feature>
<feature type="compositionally biased region" description="Low complexity" evidence="11">
    <location>
        <begin position="34"/>
        <end position="46"/>
    </location>
</feature>
<keyword evidence="2" id="KW-0723">Serine/threonine-protein kinase</keyword>
<keyword evidence="7 10" id="KW-0067">ATP-binding</keyword>
<evidence type="ECO:0000256" key="10">
    <source>
        <dbReference type="PROSITE-ProRule" id="PRU10141"/>
    </source>
</evidence>
<dbReference type="InterPro" id="IPR000719">
    <property type="entry name" value="Prot_kinase_dom"/>
</dbReference>
<protein>
    <recommendedName>
        <fullName evidence="1">non-specific serine/threonine protein kinase</fullName>
        <ecNumber evidence="1">2.7.11.1</ecNumber>
    </recommendedName>
</protein>